<evidence type="ECO:0000256" key="7">
    <source>
        <dbReference type="ARBA" id="ARBA00022692"/>
    </source>
</evidence>
<feature type="transmembrane region" description="Helical" evidence="16">
    <location>
        <begin position="157"/>
        <end position="178"/>
    </location>
</feature>
<sequence length="578" mass="63030">MLQARLWAGLVALLAAECVVAQEASSNASAGAPSTMTPAVVIMGFPECARSCALSTIESARCSMDNLGPMLDCFCTNTNTQAQLSECVQMSCMPYDAGVAMYVQNSMCTAYPKESLAYVVRTACIVTFVLAIPIVIARCTARWRLTGRLWPDDYMSIVATVFLITLAAIQLECAQIGFGTHIWNFNWNNFTKLSVLNYTGKIAYIWVQITAKLAVLLLYKRVFNIAGSKWFRWAVRGCIAYKMVHGAIYTFIVLFQCSPVAASWDNSIPNPKCLDQQVIIVSGGVMSIVEDFVLIVLPISELRKLQVSGSKRWGVAALFAFASFGTIASIVRMKYVVTVHEQFDTTFDVDVVVWSLIENFMAVVCGSLPALRPYVDRWIPKVTVTWPGSKRSRGSSKQTGNSTGNSNTLYSSNTLDDYKKGSFVLSSLSPTSPTGQWKEPPVEPRMPPRTEADTKDLEAGFAPSEAPLGRESSSESENDLIIQGHRVSVTYNVKVSSSSRGGLSGGRGVERSVSVNGTRVPTSAEDLHQPLRGTRSEMSLPIAGSRPGTSSSQTHDFLRPASQNRQIARVSSLDKMGD</sequence>
<evidence type="ECO:0000256" key="9">
    <source>
        <dbReference type="ARBA" id="ARBA00022989"/>
    </source>
</evidence>
<evidence type="ECO:0000256" key="1">
    <source>
        <dbReference type="ARBA" id="ARBA00004141"/>
    </source>
</evidence>
<comment type="caution">
    <text evidence="19">The sequence shown here is derived from an EMBL/GenBank/DDBJ whole genome shotgun (WGS) entry which is preliminary data.</text>
</comment>
<evidence type="ECO:0000313" key="19">
    <source>
        <dbReference type="EMBL" id="KAI1877719.1"/>
    </source>
</evidence>
<evidence type="ECO:0000256" key="3">
    <source>
        <dbReference type="ARBA" id="ARBA00004613"/>
    </source>
</evidence>
<dbReference type="GO" id="GO:0005576">
    <property type="term" value="C:extracellular region"/>
    <property type="evidence" value="ECO:0007669"/>
    <property type="project" value="UniProtKB-SubCell"/>
</dbReference>
<comment type="similarity">
    <text evidence="13">Belongs to the SAT4 family.</text>
</comment>
<dbReference type="PANTHER" id="PTHR33048:SF129">
    <property type="entry name" value="INTEGRAL MEMBRANE PROTEIN-RELATED"/>
    <property type="match status" value="1"/>
</dbReference>
<feature type="domain" description="CFEM" evidence="18">
    <location>
        <begin position="20"/>
        <end position="135"/>
    </location>
</feature>
<keyword evidence="20" id="KW-1185">Reference proteome</keyword>
<evidence type="ECO:0000313" key="20">
    <source>
        <dbReference type="Proteomes" id="UP000829685"/>
    </source>
</evidence>
<dbReference type="InterPro" id="IPR049326">
    <property type="entry name" value="Rhodopsin_dom_fungi"/>
</dbReference>
<name>A0A9P9WSS0_9PEZI</name>
<comment type="similarity">
    <text evidence="4">Belongs to the RBT5 family.</text>
</comment>
<organism evidence="19 20">
    <name type="scientific">Neoarthrinium moseri</name>
    <dbReference type="NCBI Taxonomy" id="1658444"/>
    <lineage>
        <taxon>Eukaryota</taxon>
        <taxon>Fungi</taxon>
        <taxon>Dikarya</taxon>
        <taxon>Ascomycota</taxon>
        <taxon>Pezizomycotina</taxon>
        <taxon>Sordariomycetes</taxon>
        <taxon>Xylariomycetidae</taxon>
        <taxon>Amphisphaeriales</taxon>
        <taxon>Apiosporaceae</taxon>
        <taxon>Neoarthrinium</taxon>
    </lineage>
</organism>
<gene>
    <name evidence="19" type="ORF">JX265_003727</name>
</gene>
<evidence type="ECO:0000256" key="10">
    <source>
        <dbReference type="ARBA" id="ARBA00023136"/>
    </source>
</evidence>
<dbReference type="EMBL" id="JAFIMR010000006">
    <property type="protein sequence ID" value="KAI1877719.1"/>
    <property type="molecule type" value="Genomic_DNA"/>
</dbReference>
<feature type="transmembrane region" description="Helical" evidence="16">
    <location>
        <begin position="312"/>
        <end position="331"/>
    </location>
</feature>
<feature type="transmembrane region" description="Helical" evidence="16">
    <location>
        <begin position="198"/>
        <end position="219"/>
    </location>
</feature>
<keyword evidence="7 16" id="KW-0812">Transmembrane</keyword>
<accession>A0A9P9WSS0</accession>
<protein>
    <recommendedName>
        <fullName evidence="18">CFEM domain-containing protein</fullName>
    </recommendedName>
</protein>
<feature type="compositionally biased region" description="Polar residues" evidence="15">
    <location>
        <begin position="395"/>
        <end position="411"/>
    </location>
</feature>
<feature type="transmembrane region" description="Helical" evidence="16">
    <location>
        <begin position="116"/>
        <end position="136"/>
    </location>
</feature>
<dbReference type="AlphaFoldDB" id="A0A9P9WSS0"/>
<dbReference type="Pfam" id="PF05730">
    <property type="entry name" value="CFEM"/>
    <property type="match status" value="1"/>
</dbReference>
<keyword evidence="11 14" id="KW-1015">Disulfide bond</keyword>
<dbReference type="PROSITE" id="PS52012">
    <property type="entry name" value="CFEM"/>
    <property type="match status" value="1"/>
</dbReference>
<feature type="compositionally biased region" description="Polar residues" evidence="15">
    <location>
        <begin position="547"/>
        <end position="566"/>
    </location>
</feature>
<keyword evidence="10 16" id="KW-0472">Membrane</keyword>
<evidence type="ECO:0000256" key="16">
    <source>
        <dbReference type="SAM" id="Phobius"/>
    </source>
</evidence>
<feature type="compositionally biased region" description="Basic and acidic residues" evidence="15">
    <location>
        <begin position="440"/>
        <end position="458"/>
    </location>
</feature>
<keyword evidence="12" id="KW-0449">Lipoprotein</keyword>
<evidence type="ECO:0000259" key="18">
    <source>
        <dbReference type="PROSITE" id="PS52012"/>
    </source>
</evidence>
<keyword evidence="6" id="KW-0336">GPI-anchor</keyword>
<feature type="transmembrane region" description="Helical" evidence="16">
    <location>
        <begin position="239"/>
        <end position="264"/>
    </location>
</feature>
<evidence type="ECO:0000256" key="5">
    <source>
        <dbReference type="ARBA" id="ARBA00022525"/>
    </source>
</evidence>
<evidence type="ECO:0000256" key="6">
    <source>
        <dbReference type="ARBA" id="ARBA00022622"/>
    </source>
</evidence>
<dbReference type="GO" id="GO:0098552">
    <property type="term" value="C:side of membrane"/>
    <property type="evidence" value="ECO:0007669"/>
    <property type="project" value="UniProtKB-KW"/>
</dbReference>
<evidence type="ECO:0000256" key="17">
    <source>
        <dbReference type="SAM" id="SignalP"/>
    </source>
</evidence>
<dbReference type="Proteomes" id="UP000829685">
    <property type="component" value="Unassembled WGS sequence"/>
</dbReference>
<feature type="transmembrane region" description="Helical" evidence="16">
    <location>
        <begin position="276"/>
        <end position="300"/>
    </location>
</feature>
<evidence type="ECO:0000256" key="2">
    <source>
        <dbReference type="ARBA" id="ARBA00004589"/>
    </source>
</evidence>
<evidence type="ECO:0000256" key="14">
    <source>
        <dbReference type="PROSITE-ProRule" id="PRU01356"/>
    </source>
</evidence>
<keyword evidence="6" id="KW-0325">Glycoprotein</keyword>
<feature type="region of interest" description="Disordered" evidence="15">
    <location>
        <begin position="527"/>
        <end position="578"/>
    </location>
</feature>
<dbReference type="PANTHER" id="PTHR33048">
    <property type="entry name" value="PTH11-LIKE INTEGRAL MEMBRANE PROTEIN (AFU_ORTHOLOGUE AFUA_5G11245)"/>
    <property type="match status" value="1"/>
</dbReference>
<keyword evidence="9 16" id="KW-1133">Transmembrane helix</keyword>
<keyword evidence="8 17" id="KW-0732">Signal</keyword>
<feature type="region of interest" description="Disordered" evidence="15">
    <location>
        <begin position="429"/>
        <end position="477"/>
    </location>
</feature>
<comment type="subcellular location">
    <subcellularLocation>
        <location evidence="2">Membrane</location>
        <topology evidence="2">Lipid-anchor</topology>
        <topology evidence="2">GPI-anchor</topology>
    </subcellularLocation>
    <subcellularLocation>
        <location evidence="1">Membrane</location>
        <topology evidence="1">Multi-pass membrane protein</topology>
    </subcellularLocation>
    <subcellularLocation>
        <location evidence="3">Secreted</location>
    </subcellularLocation>
</comment>
<evidence type="ECO:0000256" key="13">
    <source>
        <dbReference type="ARBA" id="ARBA00038359"/>
    </source>
</evidence>
<evidence type="ECO:0000256" key="4">
    <source>
        <dbReference type="ARBA" id="ARBA00010031"/>
    </source>
</evidence>
<keyword evidence="5" id="KW-0964">Secreted</keyword>
<feature type="signal peptide" evidence="17">
    <location>
        <begin position="1"/>
        <end position="21"/>
    </location>
</feature>
<feature type="chain" id="PRO_5040367865" description="CFEM domain-containing protein" evidence="17">
    <location>
        <begin position="22"/>
        <end position="578"/>
    </location>
</feature>
<reference evidence="19" key="1">
    <citation type="submission" date="2021-03" db="EMBL/GenBank/DDBJ databases">
        <title>Revisited historic fungal species revealed as producer of novel bioactive compounds through whole genome sequencing and comparative genomics.</title>
        <authorList>
            <person name="Vignolle G.A."/>
            <person name="Hochenegger N."/>
            <person name="Mach R.L."/>
            <person name="Mach-Aigner A.R."/>
            <person name="Javad Rahimi M."/>
            <person name="Salim K.A."/>
            <person name="Chan C.M."/>
            <person name="Lim L.B.L."/>
            <person name="Cai F."/>
            <person name="Druzhinina I.S."/>
            <person name="U'Ren J.M."/>
            <person name="Derntl C."/>
        </authorList>
    </citation>
    <scope>NUCLEOTIDE SEQUENCE</scope>
    <source>
        <strain evidence="19">TUCIM 5799</strain>
    </source>
</reference>
<evidence type="ECO:0000256" key="12">
    <source>
        <dbReference type="ARBA" id="ARBA00023288"/>
    </source>
</evidence>
<comment type="caution">
    <text evidence="14">Lacks conserved residue(s) required for the propagation of feature annotation.</text>
</comment>
<evidence type="ECO:0000256" key="11">
    <source>
        <dbReference type="ARBA" id="ARBA00023157"/>
    </source>
</evidence>
<evidence type="ECO:0000256" key="15">
    <source>
        <dbReference type="SAM" id="MobiDB-lite"/>
    </source>
</evidence>
<dbReference type="InterPro" id="IPR008427">
    <property type="entry name" value="Extracellular_membr_CFEM_dom"/>
</dbReference>
<feature type="region of interest" description="Disordered" evidence="15">
    <location>
        <begin position="388"/>
        <end position="411"/>
    </location>
</feature>
<dbReference type="SMART" id="SM00747">
    <property type="entry name" value="CFEM"/>
    <property type="match status" value="1"/>
</dbReference>
<evidence type="ECO:0000256" key="8">
    <source>
        <dbReference type="ARBA" id="ARBA00022729"/>
    </source>
</evidence>
<dbReference type="InterPro" id="IPR052337">
    <property type="entry name" value="SAT4-like"/>
</dbReference>
<proteinExistence type="inferred from homology"/>
<feature type="disulfide bond" evidence="14">
    <location>
        <begin position="75"/>
        <end position="108"/>
    </location>
</feature>
<dbReference type="Pfam" id="PF20684">
    <property type="entry name" value="Fung_rhodopsin"/>
    <property type="match status" value="1"/>
</dbReference>